<evidence type="ECO:0000256" key="3">
    <source>
        <dbReference type="ARBA" id="ARBA00022801"/>
    </source>
</evidence>
<feature type="region of interest" description="Disordered" evidence="6">
    <location>
        <begin position="47"/>
        <end position="66"/>
    </location>
</feature>
<dbReference type="EMBL" id="MU072321">
    <property type="protein sequence ID" value="KAF5825637.1"/>
    <property type="molecule type" value="Genomic_DNA"/>
</dbReference>
<keyword evidence="9" id="KW-1185">Reference proteome</keyword>
<comment type="caution">
    <text evidence="8">The sequence shown here is derived from an EMBL/GenBank/DDBJ whole genome shotgun (WGS) entry which is preliminary data.</text>
</comment>
<evidence type="ECO:0000259" key="7">
    <source>
        <dbReference type="Pfam" id="PF08696"/>
    </source>
</evidence>
<evidence type="ECO:0000256" key="1">
    <source>
        <dbReference type="ARBA" id="ARBA00022723"/>
    </source>
</evidence>
<feature type="domain" description="DNA replication factor Dna2 N-terminal" evidence="7">
    <location>
        <begin position="4"/>
        <end position="95"/>
    </location>
</feature>
<dbReference type="InterPro" id="IPR014808">
    <property type="entry name" value="DNA_replication_fac_Dna2_N"/>
</dbReference>
<feature type="compositionally biased region" description="Low complexity" evidence="6">
    <location>
        <begin position="125"/>
        <end position="153"/>
    </location>
</feature>
<keyword evidence="1" id="KW-0479">Metal-binding</keyword>
<feature type="compositionally biased region" description="Polar residues" evidence="6">
    <location>
        <begin position="229"/>
        <end position="239"/>
    </location>
</feature>
<gene>
    <name evidence="8" type="ORF">DUNSADRAFT_7911</name>
</gene>
<dbReference type="Pfam" id="PF08696">
    <property type="entry name" value="Dna2"/>
    <property type="match status" value="1"/>
</dbReference>
<protein>
    <recommendedName>
        <fullName evidence="7">DNA replication factor Dna2 N-terminal domain-containing protein</fullName>
    </recommendedName>
</protein>
<feature type="compositionally biased region" description="Low complexity" evidence="6">
    <location>
        <begin position="240"/>
        <end position="249"/>
    </location>
</feature>
<evidence type="ECO:0000256" key="4">
    <source>
        <dbReference type="ARBA" id="ARBA00022806"/>
    </source>
</evidence>
<proteinExistence type="predicted"/>
<name>A0ABQ7FT26_DUNSA</name>
<feature type="region of interest" description="Disordered" evidence="6">
    <location>
        <begin position="109"/>
        <end position="249"/>
    </location>
</feature>
<keyword evidence="2" id="KW-0547">Nucleotide-binding</keyword>
<evidence type="ECO:0000256" key="5">
    <source>
        <dbReference type="ARBA" id="ARBA00022840"/>
    </source>
</evidence>
<evidence type="ECO:0000256" key="2">
    <source>
        <dbReference type="ARBA" id="ARBA00022741"/>
    </source>
</evidence>
<feature type="compositionally biased region" description="Low complexity" evidence="6">
    <location>
        <begin position="168"/>
        <end position="177"/>
    </location>
</feature>
<organism evidence="8 9">
    <name type="scientific">Dunaliella salina</name>
    <name type="common">Green alga</name>
    <name type="synonym">Protococcus salinus</name>
    <dbReference type="NCBI Taxonomy" id="3046"/>
    <lineage>
        <taxon>Eukaryota</taxon>
        <taxon>Viridiplantae</taxon>
        <taxon>Chlorophyta</taxon>
        <taxon>core chlorophytes</taxon>
        <taxon>Chlorophyceae</taxon>
        <taxon>CS clade</taxon>
        <taxon>Chlamydomonadales</taxon>
        <taxon>Dunaliellaceae</taxon>
        <taxon>Dunaliella</taxon>
    </lineage>
</organism>
<reference evidence="8" key="1">
    <citation type="submission" date="2017-08" db="EMBL/GenBank/DDBJ databases">
        <authorList>
            <person name="Polle J.E."/>
            <person name="Barry K."/>
            <person name="Cushman J."/>
            <person name="Schmutz J."/>
            <person name="Tran D."/>
            <person name="Hathwaick L.T."/>
            <person name="Yim W.C."/>
            <person name="Jenkins J."/>
            <person name="Mckie-Krisberg Z.M."/>
            <person name="Prochnik S."/>
            <person name="Lindquist E."/>
            <person name="Dockter R.B."/>
            <person name="Adam C."/>
            <person name="Molina H."/>
            <person name="Bunkerborg J."/>
            <person name="Jin E."/>
            <person name="Buchheim M."/>
            <person name="Magnuson J."/>
        </authorList>
    </citation>
    <scope>NUCLEOTIDE SEQUENCE</scope>
    <source>
        <strain evidence="8">CCAP 19/18</strain>
    </source>
</reference>
<accession>A0ABQ7FT26</accession>
<evidence type="ECO:0000256" key="6">
    <source>
        <dbReference type="SAM" id="MobiDB-lite"/>
    </source>
</evidence>
<feature type="compositionally biased region" description="Gly residues" evidence="6">
    <location>
        <begin position="197"/>
        <end position="206"/>
    </location>
</feature>
<keyword evidence="3" id="KW-0378">Hydrolase</keyword>
<evidence type="ECO:0000313" key="9">
    <source>
        <dbReference type="Proteomes" id="UP000815325"/>
    </source>
</evidence>
<keyword evidence="5" id="KW-0067">ATP-binding</keyword>
<feature type="non-terminal residue" evidence="8">
    <location>
        <position position="1"/>
    </location>
</feature>
<sequence length="320" mass="32717">VQVIVRTSLLDLVEVGLDETSASDALLARVDAVLAWVAQYMGPGALAGQAPDSMRGNKPGPDPPPRMAITDVVDIEEMVWAPRYGLKGQIDATLGVVLSDANHEAAARASTTTFPAPCARSSRPSAGLTSAASARGSGTSTGTAAGFGSAAAARPSAQVQRFSGGRGQSSAAASLSARHSDSGSVQCAGAAGSMGHASGGLGGSQSGGRASSGSSRAGPAHFRGLMAASGSSTATGMPGQQQQQQQQQQQYTTVGYQHPCRPAAQIVPFEFKSGRNYFLHRAQVRTGLCVKPPARSLLRTTTGALPVPREVRFLCHVHVL</sequence>
<evidence type="ECO:0000313" key="8">
    <source>
        <dbReference type="EMBL" id="KAF5825637.1"/>
    </source>
</evidence>
<dbReference type="Proteomes" id="UP000815325">
    <property type="component" value="Unassembled WGS sequence"/>
</dbReference>
<keyword evidence="4" id="KW-0347">Helicase</keyword>
<feature type="compositionally biased region" description="Low complexity" evidence="6">
    <location>
        <begin position="207"/>
        <end position="220"/>
    </location>
</feature>